<keyword evidence="1" id="KW-0732">Signal</keyword>
<protein>
    <recommendedName>
        <fullName evidence="4">Secreted protein</fullName>
    </recommendedName>
</protein>
<evidence type="ECO:0000256" key="1">
    <source>
        <dbReference type="SAM" id="SignalP"/>
    </source>
</evidence>
<gene>
    <name evidence="2" type="ORF">FA14DRAFT_87398</name>
</gene>
<feature type="signal peptide" evidence="1">
    <location>
        <begin position="1"/>
        <end position="16"/>
    </location>
</feature>
<feature type="chain" id="PRO_5016251685" description="Secreted protein" evidence="1">
    <location>
        <begin position="17"/>
        <end position="83"/>
    </location>
</feature>
<organism evidence="2 3">
    <name type="scientific">Meira miltonrushii</name>
    <dbReference type="NCBI Taxonomy" id="1280837"/>
    <lineage>
        <taxon>Eukaryota</taxon>
        <taxon>Fungi</taxon>
        <taxon>Dikarya</taxon>
        <taxon>Basidiomycota</taxon>
        <taxon>Ustilaginomycotina</taxon>
        <taxon>Exobasidiomycetes</taxon>
        <taxon>Exobasidiales</taxon>
        <taxon>Brachybasidiaceae</taxon>
        <taxon>Meira</taxon>
    </lineage>
</organism>
<reference evidence="2 3" key="1">
    <citation type="journal article" date="2018" name="Mol. Biol. Evol.">
        <title>Broad Genomic Sampling Reveals a Smut Pathogenic Ancestry of the Fungal Clade Ustilaginomycotina.</title>
        <authorList>
            <person name="Kijpornyongpan T."/>
            <person name="Mondo S.J."/>
            <person name="Barry K."/>
            <person name="Sandor L."/>
            <person name="Lee J."/>
            <person name="Lipzen A."/>
            <person name="Pangilinan J."/>
            <person name="LaButti K."/>
            <person name="Hainaut M."/>
            <person name="Henrissat B."/>
            <person name="Grigoriev I.V."/>
            <person name="Spatafora J.W."/>
            <person name="Aime M.C."/>
        </authorList>
    </citation>
    <scope>NUCLEOTIDE SEQUENCE [LARGE SCALE GENOMIC DNA]</scope>
    <source>
        <strain evidence="2 3">MCA 3882</strain>
    </source>
</reference>
<dbReference type="Proteomes" id="UP000245771">
    <property type="component" value="Unassembled WGS sequence"/>
</dbReference>
<evidence type="ECO:0000313" key="2">
    <source>
        <dbReference type="EMBL" id="PWN32327.1"/>
    </source>
</evidence>
<dbReference type="AlphaFoldDB" id="A0A316V453"/>
<dbReference type="RefSeq" id="XP_025352629.1">
    <property type="nucleotide sequence ID" value="XM_025503014.1"/>
</dbReference>
<dbReference type="GeneID" id="37024795"/>
<accession>A0A316V453</accession>
<evidence type="ECO:0008006" key="4">
    <source>
        <dbReference type="Google" id="ProtNLM"/>
    </source>
</evidence>
<keyword evidence="3" id="KW-1185">Reference proteome</keyword>
<evidence type="ECO:0000313" key="3">
    <source>
        <dbReference type="Proteomes" id="UP000245771"/>
    </source>
</evidence>
<proteinExistence type="predicted"/>
<name>A0A316V453_9BASI</name>
<dbReference type="EMBL" id="KZ819606">
    <property type="protein sequence ID" value="PWN32327.1"/>
    <property type="molecule type" value="Genomic_DNA"/>
</dbReference>
<dbReference type="InParanoid" id="A0A316V453"/>
<sequence>MLYFASVLWTLLLGSCEDLSWVRIYHTFCMSHMQNRQPMSVRWTLDGDECWFWVQGWTAKRVYALRSTTYTQFLTYSRYGGQG</sequence>